<name>A0ABM6YYF3_9VIBR</name>
<keyword evidence="2" id="KW-1185">Reference proteome</keyword>
<evidence type="ECO:0000313" key="2">
    <source>
        <dbReference type="Proteomes" id="UP000262832"/>
    </source>
</evidence>
<organism evidence="1 2">
    <name type="scientific">Vibrio alfacsensis</name>
    <dbReference type="NCBI Taxonomy" id="1074311"/>
    <lineage>
        <taxon>Bacteria</taxon>
        <taxon>Pseudomonadati</taxon>
        <taxon>Pseudomonadota</taxon>
        <taxon>Gammaproteobacteria</taxon>
        <taxon>Vibrionales</taxon>
        <taxon>Vibrionaceae</taxon>
        <taxon>Vibrio</taxon>
    </lineage>
</organism>
<protein>
    <submittedName>
        <fullName evidence="1">Uncharacterized protein</fullName>
    </submittedName>
</protein>
<gene>
    <name evidence="1" type="ORF">D1115_18220</name>
</gene>
<reference evidence="1 2" key="1">
    <citation type="submission" date="2018-08" db="EMBL/GenBank/DDBJ databases">
        <title>Genomic taxonomy of the Vibrionaceae family.</title>
        <authorList>
            <person name="Gomez-Gil B."/>
            <person name="Tanaka M."/>
            <person name="Sawabe T."/>
            <person name="Enciso-Ibarra K."/>
        </authorList>
    </citation>
    <scope>NUCLEOTIDE SEQUENCE [LARGE SCALE GENOMIC DNA]</scope>
    <source>
        <strain evidence="1 2">CAIM 1831</strain>
    </source>
</reference>
<accession>A0ABM6YYF3</accession>
<dbReference type="EMBL" id="CP032094">
    <property type="protein sequence ID" value="AXY02906.1"/>
    <property type="molecule type" value="Genomic_DNA"/>
</dbReference>
<sequence length="70" mass="7532">MKRDTFSFPVDDHAIIADLITKFAKRGIVLNKSEVVRAGLHVLNAMNASGLREAAGAIDEVKVGRPTAVE</sequence>
<evidence type="ECO:0000313" key="1">
    <source>
        <dbReference type="EMBL" id="AXY02906.1"/>
    </source>
</evidence>
<dbReference type="RefSeq" id="WP_164837287.1">
    <property type="nucleotide sequence ID" value="NZ_CP032094.1"/>
</dbReference>
<proteinExistence type="predicted"/>
<dbReference type="Proteomes" id="UP000262832">
    <property type="component" value="Chromosome II"/>
</dbReference>